<dbReference type="OrthoDB" id="9857402at2"/>
<protein>
    <submittedName>
        <fullName evidence="2">Uncharacterized protein</fullName>
    </submittedName>
</protein>
<evidence type="ECO:0000313" key="2">
    <source>
        <dbReference type="EMBL" id="ROR65538.1"/>
    </source>
</evidence>
<reference evidence="2 3" key="1">
    <citation type="submission" date="2018-11" db="EMBL/GenBank/DDBJ databases">
        <title>Sequencing the genomes of 1000 actinobacteria strains.</title>
        <authorList>
            <person name="Klenk H.-P."/>
        </authorList>
    </citation>
    <scope>NUCLEOTIDE SEQUENCE [LARGE SCALE GENOMIC DNA]</scope>
    <source>
        <strain evidence="2 3">DSM 9580</strain>
    </source>
</reference>
<sequence length="199" mass="20242">MTPQSSPPASAPAPDARELRRLERRELHRSRSLSASIALWLTALAVAAVAALLLLERTGTTVPGATLPGSAELASLAGGAGAVGIGIGAAAGLVGLAMLALALAPGRRSRRALQREGVAIVADDAVLASAISRTAALASRAPVDRTRTTLGRTSAEVALRPPSGFGTDTAAADEAARALIEALRPRPTVRVVVREERDA</sequence>
<dbReference type="EMBL" id="RKHJ01000001">
    <property type="protein sequence ID" value="ROR65538.1"/>
    <property type="molecule type" value="Genomic_DNA"/>
</dbReference>
<proteinExistence type="predicted"/>
<evidence type="ECO:0000256" key="1">
    <source>
        <dbReference type="SAM" id="Phobius"/>
    </source>
</evidence>
<organism evidence="2 3">
    <name type="scientific">Agrococcus jenensis</name>
    <dbReference type="NCBI Taxonomy" id="46353"/>
    <lineage>
        <taxon>Bacteria</taxon>
        <taxon>Bacillati</taxon>
        <taxon>Actinomycetota</taxon>
        <taxon>Actinomycetes</taxon>
        <taxon>Micrococcales</taxon>
        <taxon>Microbacteriaceae</taxon>
        <taxon>Agrococcus</taxon>
    </lineage>
</organism>
<comment type="caution">
    <text evidence="2">The sequence shown here is derived from an EMBL/GenBank/DDBJ whole genome shotgun (WGS) entry which is preliminary data.</text>
</comment>
<accession>A0A3N2ARK0</accession>
<dbReference type="AlphaFoldDB" id="A0A3N2ARK0"/>
<dbReference type="Proteomes" id="UP000275456">
    <property type="component" value="Unassembled WGS sequence"/>
</dbReference>
<gene>
    <name evidence="2" type="ORF">EDD26_0904</name>
</gene>
<feature type="transmembrane region" description="Helical" evidence="1">
    <location>
        <begin position="33"/>
        <end position="55"/>
    </location>
</feature>
<dbReference type="RefSeq" id="WP_123696618.1">
    <property type="nucleotide sequence ID" value="NZ_RKHJ01000001.1"/>
</dbReference>
<keyword evidence="1" id="KW-0812">Transmembrane</keyword>
<keyword evidence="3" id="KW-1185">Reference proteome</keyword>
<feature type="transmembrane region" description="Helical" evidence="1">
    <location>
        <begin position="75"/>
        <end position="104"/>
    </location>
</feature>
<keyword evidence="1" id="KW-0472">Membrane</keyword>
<keyword evidence="1" id="KW-1133">Transmembrane helix</keyword>
<name>A0A3N2ARK0_9MICO</name>
<evidence type="ECO:0000313" key="3">
    <source>
        <dbReference type="Proteomes" id="UP000275456"/>
    </source>
</evidence>